<organism evidence="2 3">
    <name type="scientific">Desulfitobacterium hafniense (strain DSM 10664 / DCB-2)</name>
    <dbReference type="NCBI Taxonomy" id="272564"/>
    <lineage>
        <taxon>Bacteria</taxon>
        <taxon>Bacillati</taxon>
        <taxon>Bacillota</taxon>
        <taxon>Clostridia</taxon>
        <taxon>Eubacteriales</taxon>
        <taxon>Desulfitobacteriaceae</taxon>
        <taxon>Desulfitobacterium</taxon>
    </lineage>
</organism>
<evidence type="ECO:0000256" key="1">
    <source>
        <dbReference type="SAM" id="Phobius"/>
    </source>
</evidence>
<dbReference type="Proteomes" id="UP000007726">
    <property type="component" value="Chromosome"/>
</dbReference>
<sequence>MENKVISHKGKKAGKLDKGSVSLLIFYGLITLFALLVILEAWNS</sequence>
<dbReference type="AlphaFoldDB" id="B8FW17"/>
<dbReference type="EMBL" id="CP001336">
    <property type="protein sequence ID" value="ACL18803.1"/>
    <property type="molecule type" value="Genomic_DNA"/>
</dbReference>
<dbReference type="KEGG" id="dhd:Dhaf_0739"/>
<gene>
    <name evidence="2" type="ordered locus">Dhaf_0739</name>
</gene>
<name>B8FW17_DESHD</name>
<proteinExistence type="predicted"/>
<keyword evidence="1" id="KW-0812">Transmembrane</keyword>
<feature type="transmembrane region" description="Helical" evidence="1">
    <location>
        <begin position="21"/>
        <end position="42"/>
    </location>
</feature>
<keyword evidence="1" id="KW-1133">Transmembrane helix</keyword>
<dbReference type="RefSeq" id="WP_015942996.1">
    <property type="nucleotide sequence ID" value="NC_011830.1"/>
</dbReference>
<dbReference type="HOGENOM" id="CLU_217909_0_0_9"/>
<keyword evidence="1" id="KW-0472">Membrane</keyword>
<evidence type="ECO:0000313" key="3">
    <source>
        <dbReference type="Proteomes" id="UP000007726"/>
    </source>
</evidence>
<evidence type="ECO:0000313" key="2">
    <source>
        <dbReference type="EMBL" id="ACL18803.1"/>
    </source>
</evidence>
<reference evidence="2 3" key="1">
    <citation type="journal article" date="2012" name="BMC Microbiol.">
        <title>Genome sequence of Desulfitobacterium hafniense DCB-2, a Gram-positive anaerobe capable of dehalogenation and metal reduction.</title>
        <authorList>
            <person name="Kim S.H."/>
            <person name="Harzman C."/>
            <person name="Davis J.K."/>
            <person name="Hutcheson R."/>
            <person name="Broderick J.B."/>
            <person name="Marsh T.L."/>
            <person name="Tiedje J.M."/>
        </authorList>
    </citation>
    <scope>NUCLEOTIDE SEQUENCE [LARGE SCALE GENOMIC DNA]</scope>
    <source>
        <strain evidence="3">DSM 10664 / DCB-2</strain>
    </source>
</reference>
<protein>
    <submittedName>
        <fullName evidence="2">Uncharacterized protein</fullName>
    </submittedName>
</protein>
<accession>B8FW17</accession>